<feature type="compositionally biased region" description="Polar residues" evidence="1">
    <location>
        <begin position="96"/>
        <end position="110"/>
    </location>
</feature>
<evidence type="ECO:0000313" key="3">
    <source>
        <dbReference type="EMBL" id="HFN01186.1"/>
    </source>
</evidence>
<feature type="region of interest" description="Disordered" evidence="1">
    <location>
        <begin position="94"/>
        <end position="190"/>
    </location>
</feature>
<dbReference type="EMBL" id="DSRU01000381">
    <property type="protein sequence ID" value="HFN01186.1"/>
    <property type="molecule type" value="Genomic_DNA"/>
</dbReference>
<evidence type="ECO:0008006" key="4">
    <source>
        <dbReference type="Google" id="ProtNLM"/>
    </source>
</evidence>
<keyword evidence="2" id="KW-0732">Signal</keyword>
<accession>A0A7C3KJ94</accession>
<dbReference type="SUPFAM" id="SSF56925">
    <property type="entry name" value="OMPA-like"/>
    <property type="match status" value="1"/>
</dbReference>
<evidence type="ECO:0000256" key="2">
    <source>
        <dbReference type="SAM" id="SignalP"/>
    </source>
</evidence>
<evidence type="ECO:0000256" key="1">
    <source>
        <dbReference type="SAM" id="MobiDB-lite"/>
    </source>
</evidence>
<comment type="caution">
    <text evidence="3">The sequence shown here is derived from an EMBL/GenBank/DDBJ whole genome shotgun (WGS) entry which is preliminary data.</text>
</comment>
<feature type="chain" id="PRO_5028152284" description="Outer membrane protein beta-barrel domain-containing protein" evidence="2">
    <location>
        <begin position="21"/>
        <end position="455"/>
    </location>
</feature>
<dbReference type="AlphaFoldDB" id="A0A7C3KJ94"/>
<protein>
    <recommendedName>
        <fullName evidence="4">Outer membrane protein beta-barrel domain-containing protein</fullName>
    </recommendedName>
</protein>
<sequence length="455" mass="49141">MSKLTTRHSIHLFTISCAMAVVNVAGAIAAPAHIETIKLNKSATKVLQAQAVQPAIEVSSAVLPNNLLSRSLKEPLTDVIDLTNRGTAADLMAETVPSSTPPAESTDPNLSPTPATDATTDIPPATEVTPSEPVSPASTDVPPASDLTPSEPVSPASTDSPPSSDVTPSEPLSPPSDESSPSQLEAQAEPENSWEFLIEPYLFLPFNLDADVTVGGRTASVEADLSDIFSLDSIFAASLRFQARRDRFGFIFDGSYLFGREKGNQEVTIPQEVVAQFGLTNDLNIRADTTVTTRLATIDLAGFYRVLDEDLGRTETGAKTYPTLILDTYAGLRINFISLDLEIDSISVNNITLNDQDLNTSVTLFEPLIGGRLGLELSDRWTIGMRGDFSGFGVNGDKNSTWNFLFGTQYWLSRSVGLQLAYRFTRLVYEDGDGQDARGIDLSQNGLWLGMIFRL</sequence>
<reference evidence="3" key="1">
    <citation type="journal article" date="2020" name="mSystems">
        <title>Genome- and Community-Level Interaction Insights into Carbon Utilization and Element Cycling Functions of Hydrothermarchaeota in Hydrothermal Sediment.</title>
        <authorList>
            <person name="Zhou Z."/>
            <person name="Liu Y."/>
            <person name="Xu W."/>
            <person name="Pan J."/>
            <person name="Luo Z.H."/>
            <person name="Li M."/>
        </authorList>
    </citation>
    <scope>NUCLEOTIDE SEQUENCE [LARGE SCALE GENOMIC DNA]</scope>
    <source>
        <strain evidence="3">SpSt-418</strain>
    </source>
</reference>
<dbReference type="InterPro" id="IPR011250">
    <property type="entry name" value="OMP/PagP_B-barrel"/>
</dbReference>
<gene>
    <name evidence="3" type="ORF">ENR64_26230</name>
</gene>
<feature type="compositionally biased region" description="Low complexity" evidence="1">
    <location>
        <begin position="153"/>
        <end position="182"/>
    </location>
</feature>
<organism evidence="3">
    <name type="scientific">Oscillatoriales cyanobacterium SpSt-418</name>
    <dbReference type="NCBI Taxonomy" id="2282169"/>
    <lineage>
        <taxon>Bacteria</taxon>
        <taxon>Bacillati</taxon>
        <taxon>Cyanobacteriota</taxon>
        <taxon>Cyanophyceae</taxon>
        <taxon>Oscillatoriophycideae</taxon>
        <taxon>Oscillatoriales</taxon>
    </lineage>
</organism>
<name>A0A7C3KJ94_9CYAN</name>
<proteinExistence type="predicted"/>
<feature type="signal peptide" evidence="2">
    <location>
        <begin position="1"/>
        <end position="20"/>
    </location>
</feature>
<feature type="compositionally biased region" description="Low complexity" evidence="1">
    <location>
        <begin position="112"/>
        <end position="126"/>
    </location>
</feature>